<feature type="transmembrane region" description="Helical" evidence="9">
    <location>
        <begin position="403"/>
        <end position="422"/>
    </location>
</feature>
<comment type="subcellular location">
    <subcellularLocation>
        <location evidence="1">Membrane</location>
        <topology evidence="1">Multi-pass membrane protein</topology>
    </subcellularLocation>
</comment>
<evidence type="ECO:0000256" key="4">
    <source>
        <dbReference type="ARBA" id="ARBA00022692"/>
    </source>
</evidence>
<feature type="transmembrane region" description="Helical" evidence="9">
    <location>
        <begin position="339"/>
        <end position="359"/>
    </location>
</feature>
<dbReference type="GO" id="GO:0005351">
    <property type="term" value="F:carbohydrate:proton symporter activity"/>
    <property type="evidence" value="ECO:0007669"/>
    <property type="project" value="TreeGrafter"/>
</dbReference>
<evidence type="ECO:0000256" key="7">
    <source>
        <dbReference type="RuleBase" id="RU003346"/>
    </source>
</evidence>
<comment type="similarity">
    <text evidence="2 7">Belongs to the major facilitator superfamily. Sugar transporter (TC 2.A.1.1) family.</text>
</comment>
<feature type="transmembrane region" description="Helical" evidence="9">
    <location>
        <begin position="371"/>
        <end position="391"/>
    </location>
</feature>
<sequence>MQEPKAFEAHTSPSTHLDLPSPIASVAEQQDGQDAVVPWLTWKAAIMGMVASIGGLLFGFDTGQISGFVAMSEFKRHFGQLDQRTGEYYFTTVRVGLIVGMFNIGNLSGALLAAPIADRLGRKRPILYFCVIYTLGTIVQVSAEYKWYQIVIGRCINGIGVGALSILVPLYTSETSPAHNRGMIVSGYQLYVTIGILIAYVVNFITESAKSTAAWRITMSLDFFWALLLGCGLFFIPESPKYAYRKGHTEQTRTIMSQLLGVPKNHRIVTEEMRKMSDKLEAGSSRHNQHRWKPFAGPRVLYRTFLAVLMLSFLQLTGANFFFYYGTTVFAATGLSNSYITQIILGAVNVACTLPGLYFSQRLSHRKCLTIGALWMSVCFLIFASVGHFLLDQEDPTRTPTAGTVMVVFACLFIAAFASTWGPMSWGESAALCPVQNRATCMAVATAANWVWNFLLAFFTPFITAAIDYRYGYVFAGCCLAMAATTYFFLLESHGRTLEELDTMYLLRVKAWKSKDWVADEEHRLEPIDS</sequence>
<feature type="domain" description="Major facilitator superfamily (MFS) profile" evidence="10">
    <location>
        <begin position="47"/>
        <end position="494"/>
    </location>
</feature>
<evidence type="ECO:0000259" key="10">
    <source>
        <dbReference type="PROSITE" id="PS50850"/>
    </source>
</evidence>
<dbReference type="PANTHER" id="PTHR48022">
    <property type="entry name" value="PLASTIDIC GLUCOSE TRANSPORTER 4"/>
    <property type="match status" value="1"/>
</dbReference>
<keyword evidence="6 9" id="KW-0472">Membrane</keyword>
<evidence type="ECO:0000313" key="12">
    <source>
        <dbReference type="Proteomes" id="UP000250140"/>
    </source>
</evidence>
<evidence type="ECO:0000256" key="8">
    <source>
        <dbReference type="SAM" id="MobiDB-lite"/>
    </source>
</evidence>
<feature type="transmembrane region" description="Helical" evidence="9">
    <location>
        <begin position="300"/>
        <end position="327"/>
    </location>
</feature>
<protein>
    <submittedName>
        <fullName evidence="11">General substrate transporter</fullName>
    </submittedName>
</protein>
<dbReference type="InterPro" id="IPR036259">
    <property type="entry name" value="MFS_trans_sf"/>
</dbReference>
<dbReference type="InterPro" id="IPR005829">
    <property type="entry name" value="Sugar_transporter_CS"/>
</dbReference>
<proteinExistence type="inferred from homology"/>
<organism evidence="11 12">
    <name type="scientific">Glonium stellatum</name>
    <dbReference type="NCBI Taxonomy" id="574774"/>
    <lineage>
        <taxon>Eukaryota</taxon>
        <taxon>Fungi</taxon>
        <taxon>Dikarya</taxon>
        <taxon>Ascomycota</taxon>
        <taxon>Pezizomycotina</taxon>
        <taxon>Dothideomycetes</taxon>
        <taxon>Pleosporomycetidae</taxon>
        <taxon>Gloniales</taxon>
        <taxon>Gloniaceae</taxon>
        <taxon>Glonium</taxon>
    </lineage>
</organism>
<dbReference type="InterPro" id="IPR003663">
    <property type="entry name" value="Sugar/inositol_transpt"/>
</dbReference>
<feature type="transmembrane region" description="Helical" evidence="9">
    <location>
        <begin position="443"/>
        <end position="467"/>
    </location>
</feature>
<evidence type="ECO:0000256" key="6">
    <source>
        <dbReference type="ARBA" id="ARBA00023136"/>
    </source>
</evidence>
<feature type="transmembrane region" description="Helical" evidence="9">
    <location>
        <begin position="91"/>
        <end position="114"/>
    </location>
</feature>
<name>A0A8E2EWR3_9PEZI</name>
<evidence type="ECO:0000256" key="5">
    <source>
        <dbReference type="ARBA" id="ARBA00022989"/>
    </source>
</evidence>
<dbReference type="AlphaFoldDB" id="A0A8E2EWR3"/>
<feature type="transmembrane region" description="Helical" evidence="9">
    <location>
        <begin position="473"/>
        <end position="491"/>
    </location>
</feature>
<dbReference type="PROSITE" id="PS00217">
    <property type="entry name" value="SUGAR_TRANSPORT_2"/>
    <property type="match status" value="1"/>
</dbReference>
<evidence type="ECO:0000256" key="2">
    <source>
        <dbReference type="ARBA" id="ARBA00010992"/>
    </source>
</evidence>
<dbReference type="OrthoDB" id="5141738at2759"/>
<feature type="transmembrane region" description="Helical" evidence="9">
    <location>
        <begin position="49"/>
        <end position="71"/>
    </location>
</feature>
<keyword evidence="12" id="KW-1185">Reference proteome</keyword>
<evidence type="ECO:0000256" key="1">
    <source>
        <dbReference type="ARBA" id="ARBA00004141"/>
    </source>
</evidence>
<evidence type="ECO:0000256" key="9">
    <source>
        <dbReference type="SAM" id="Phobius"/>
    </source>
</evidence>
<dbReference type="NCBIfam" id="TIGR00879">
    <property type="entry name" value="SP"/>
    <property type="match status" value="1"/>
</dbReference>
<dbReference type="FunFam" id="1.20.1250.20:FF:000044">
    <property type="entry name" value="Hexose transporter Hxt3p"/>
    <property type="match status" value="1"/>
</dbReference>
<feature type="transmembrane region" description="Helical" evidence="9">
    <location>
        <begin position="126"/>
        <end position="145"/>
    </location>
</feature>
<dbReference type="EMBL" id="KV750096">
    <property type="protein sequence ID" value="OCL06294.1"/>
    <property type="molecule type" value="Genomic_DNA"/>
</dbReference>
<dbReference type="SUPFAM" id="SSF103473">
    <property type="entry name" value="MFS general substrate transporter"/>
    <property type="match status" value="1"/>
</dbReference>
<dbReference type="CDD" id="cd17356">
    <property type="entry name" value="MFS_HXT"/>
    <property type="match status" value="1"/>
</dbReference>
<dbReference type="Gene3D" id="1.20.1250.20">
    <property type="entry name" value="MFS general substrate transporter like domains"/>
    <property type="match status" value="1"/>
</dbReference>
<dbReference type="Proteomes" id="UP000250140">
    <property type="component" value="Unassembled WGS sequence"/>
</dbReference>
<dbReference type="InterPro" id="IPR020846">
    <property type="entry name" value="MFS_dom"/>
</dbReference>
<dbReference type="Pfam" id="PF00083">
    <property type="entry name" value="Sugar_tr"/>
    <property type="match status" value="1"/>
</dbReference>
<dbReference type="PROSITE" id="PS50850">
    <property type="entry name" value="MFS"/>
    <property type="match status" value="1"/>
</dbReference>
<dbReference type="InterPro" id="IPR050360">
    <property type="entry name" value="MFS_Sugar_Transporters"/>
</dbReference>
<feature type="transmembrane region" description="Helical" evidence="9">
    <location>
        <begin position="214"/>
        <end position="236"/>
    </location>
</feature>
<dbReference type="PRINTS" id="PR00171">
    <property type="entry name" value="SUGRTRNSPORT"/>
</dbReference>
<keyword evidence="4 9" id="KW-0812">Transmembrane</keyword>
<gene>
    <name evidence="11" type="ORF">AOQ84DRAFT_440923</name>
</gene>
<keyword evidence="5 9" id="KW-1133">Transmembrane helix</keyword>
<evidence type="ECO:0000313" key="11">
    <source>
        <dbReference type="EMBL" id="OCL06294.1"/>
    </source>
</evidence>
<dbReference type="GO" id="GO:0016020">
    <property type="term" value="C:membrane"/>
    <property type="evidence" value="ECO:0007669"/>
    <property type="project" value="UniProtKB-SubCell"/>
</dbReference>
<dbReference type="PANTHER" id="PTHR48022:SF91">
    <property type="entry name" value="MAJOR FACILITATOR SUPERFAMILY (MFS) PROFILE DOMAIN-CONTAINING PROTEIN-RELATED"/>
    <property type="match status" value="1"/>
</dbReference>
<feature type="transmembrane region" description="Helical" evidence="9">
    <location>
        <begin position="151"/>
        <end position="171"/>
    </location>
</feature>
<dbReference type="InterPro" id="IPR005828">
    <property type="entry name" value="MFS_sugar_transport-like"/>
</dbReference>
<evidence type="ECO:0000256" key="3">
    <source>
        <dbReference type="ARBA" id="ARBA00022448"/>
    </source>
</evidence>
<keyword evidence="3 7" id="KW-0813">Transport</keyword>
<reference evidence="11 12" key="1">
    <citation type="journal article" date="2016" name="Nat. Commun.">
        <title>Ectomycorrhizal ecology is imprinted in the genome of the dominant symbiotic fungus Cenococcum geophilum.</title>
        <authorList>
            <consortium name="DOE Joint Genome Institute"/>
            <person name="Peter M."/>
            <person name="Kohler A."/>
            <person name="Ohm R.A."/>
            <person name="Kuo A."/>
            <person name="Krutzmann J."/>
            <person name="Morin E."/>
            <person name="Arend M."/>
            <person name="Barry K.W."/>
            <person name="Binder M."/>
            <person name="Choi C."/>
            <person name="Clum A."/>
            <person name="Copeland A."/>
            <person name="Grisel N."/>
            <person name="Haridas S."/>
            <person name="Kipfer T."/>
            <person name="LaButti K."/>
            <person name="Lindquist E."/>
            <person name="Lipzen A."/>
            <person name="Maire R."/>
            <person name="Meier B."/>
            <person name="Mihaltcheva S."/>
            <person name="Molinier V."/>
            <person name="Murat C."/>
            <person name="Poggeler S."/>
            <person name="Quandt C.A."/>
            <person name="Sperisen C."/>
            <person name="Tritt A."/>
            <person name="Tisserant E."/>
            <person name="Crous P.W."/>
            <person name="Henrissat B."/>
            <person name="Nehls U."/>
            <person name="Egli S."/>
            <person name="Spatafora J.W."/>
            <person name="Grigoriev I.V."/>
            <person name="Martin F.M."/>
        </authorList>
    </citation>
    <scope>NUCLEOTIDE SEQUENCE [LARGE SCALE GENOMIC DNA]</scope>
    <source>
        <strain evidence="11 12">CBS 207.34</strain>
    </source>
</reference>
<feature type="region of interest" description="Disordered" evidence="8">
    <location>
        <begin position="1"/>
        <end position="20"/>
    </location>
</feature>
<feature type="transmembrane region" description="Helical" evidence="9">
    <location>
        <begin position="183"/>
        <end position="202"/>
    </location>
</feature>
<accession>A0A8E2EWR3</accession>